<keyword evidence="2" id="KW-1185">Reference proteome</keyword>
<dbReference type="AlphaFoldDB" id="A0A0B0PQN5"/>
<evidence type="ECO:0000313" key="1">
    <source>
        <dbReference type="EMBL" id="KHG28778.1"/>
    </source>
</evidence>
<organism evidence="1 2">
    <name type="scientific">Gossypium arboreum</name>
    <name type="common">Tree cotton</name>
    <name type="synonym">Gossypium nanking</name>
    <dbReference type="NCBI Taxonomy" id="29729"/>
    <lineage>
        <taxon>Eukaryota</taxon>
        <taxon>Viridiplantae</taxon>
        <taxon>Streptophyta</taxon>
        <taxon>Embryophyta</taxon>
        <taxon>Tracheophyta</taxon>
        <taxon>Spermatophyta</taxon>
        <taxon>Magnoliopsida</taxon>
        <taxon>eudicotyledons</taxon>
        <taxon>Gunneridae</taxon>
        <taxon>Pentapetalae</taxon>
        <taxon>rosids</taxon>
        <taxon>malvids</taxon>
        <taxon>Malvales</taxon>
        <taxon>Malvaceae</taxon>
        <taxon>Malvoideae</taxon>
        <taxon>Gossypium</taxon>
    </lineage>
</organism>
<name>A0A0B0PQN5_GOSAR</name>
<gene>
    <name evidence="1" type="ORF">F383_00861</name>
</gene>
<dbReference type="Proteomes" id="UP000032142">
    <property type="component" value="Unassembled WGS sequence"/>
</dbReference>
<accession>A0A0B0PQN5</accession>
<proteinExistence type="predicted"/>
<sequence>MHHGRIHHNHTLSTSVMVKQIIQCLTQDCYKEISRVVNPSLHASLASFTFSMQWLQHNNNLGQIPFPWHNKDLNHG</sequence>
<protein>
    <submittedName>
        <fullName evidence="1">Meiosis inhibitor 1</fullName>
    </submittedName>
</protein>
<dbReference type="EMBL" id="KN446385">
    <property type="protein sequence ID" value="KHG28778.1"/>
    <property type="molecule type" value="Genomic_DNA"/>
</dbReference>
<evidence type="ECO:0000313" key="2">
    <source>
        <dbReference type="Proteomes" id="UP000032142"/>
    </source>
</evidence>
<reference evidence="2" key="1">
    <citation type="submission" date="2014-09" db="EMBL/GenBank/DDBJ databases">
        <authorList>
            <person name="Mudge J."/>
            <person name="Ramaraj T."/>
            <person name="Lindquist I.E."/>
            <person name="Bharti A.K."/>
            <person name="Sundararajan A."/>
            <person name="Cameron C.T."/>
            <person name="Woodward J.E."/>
            <person name="May G.D."/>
            <person name="Brubaker C."/>
            <person name="Broadhvest J."/>
            <person name="Wilkins T.A."/>
        </authorList>
    </citation>
    <scope>NUCLEOTIDE SEQUENCE</scope>
    <source>
        <strain evidence="2">cv. AKA8401</strain>
    </source>
</reference>